<dbReference type="InterPro" id="IPR036116">
    <property type="entry name" value="FN3_sf"/>
</dbReference>
<comment type="caution">
    <text evidence="2">The sequence shown here is derived from an EMBL/GenBank/DDBJ whole genome shotgun (WGS) entry which is preliminary data.</text>
</comment>
<sequence length="1613" mass="178283">MLFGEDLSDYFNIDNLTFKGYSKQTYQRTGQLPEGFYKFTVEVLHHATRRVISNAGSTTAWIALGKPPVLRAPDDGARLGQYAGMPLTFSWLPSNVGSPMSAGNIRYQFEMWEMRVPGISPYTVAASMPVFHDNTSFSTSYSLYPATLMMEPGMTYAWRVTASDAGGFVPFEQDGHSQVRTFTYKALCDTVTGFTATAKGQSGLFCWEPGTGHTSYQIEMRQPETGWFNASETFDSKAEFFDLTPGNTYQMRVKSTCNSDPTSVSDFTTWRSLTVPVPKPLVDTLGCPTCGCDDNLPGVELTNFTLRDNLAPGDTIANKTGTTRFILKSVESQGAGTYKGIFLYWAEIWGVKFVCQYTDLQVNTDNVIVNMDFESVYDPQFLLDVDAATDYFNALAGNLAVLTTSTAIKDTLQVTQSFDAIYVNGGDSLMAVSVDANGNITETVLAASTDNLGKTLVKGPDGQEYVVTNDGQVMGVKEYKATGGSSRLMKDHNSEKEQKVTSPSVSFSASTGQKYGFDAFTPIKQAIQTHYPQLPLSGGAPVPFKSVASFATDRVGVSATNGITFKDEMGIPALASGNDLTIRGSANGSTIGLYAYRAVNDSTEEVVGKLNIMSFDEQPKRLIIVPVNGATLPDATALQQTLNTIYAQAVTRWSVTTGAPLTVTFPGGTMTHGGSSALAAYNADQKLIINTYDASQPSGLDKDALYLFFIDNVDGKAGVAGFMPLQRQCGFIYGSPELNIVAHELGHGAFNLYHTFSSENYIAKEQTTDNLMDYKGGTELWKYQWENVQDPQRVWMSWAQGEQEGEATVDALYELDPMVPTQDVNQVIYCGMTPSGKIIESYPLKVQGKNVTSVISKNQLYFIVGFYVEDSETGVREYYKYVAPDKFLNKDNVAFPGEITYFNGTNCNVWVYQSMNSDCIYKCKAIAWEVPAKPLEASGLKSRIESSTLVKGWELVIRSEAETHCLRDFFDTQSNSPECGNPVQIEHDQEVLNQLVSSIVGKSGDEALAARAALTISGVCPVSIKSISQQSVFELFKFLCSTLKIPELQEFAMIKLMSAISADHFSDVYTLLEADNNKVLKHLVEELHDVSIDIFNDKKNYTSFIKGLLQMYKEKPDLLVTRFGDLDYETSNELFNQVLNLEKHQLPGSFVMDKDHAEWMLLVHRGKYDAATGTVNIYEDRIRNILSHPNESESVTYRTETTSTLIAENLSPLTPVVVFTESTNDLVRIALDSSTESLTGTKEYVVPAIFLHYYDQKLFNTAVEKGAVVALDLLTIYSGVGVVSLGSKILQARRVIALIEVAGAMGDIAIQTVDFPLGSEFELGVNSFNMAMGMVGIKNATVALKNFAVKLPETTRRLLRNNESLRAALLAELRKIKDLDASELTPQQILAWEKVQAAKKKMLNLLESGEEAAKAGSYFGNLPRYQQLFKEGKLSELLAELKNTTAYPRMGYTRNRTYDFLYDEYKIANPNFENCPYLKNAIGTDFELDEVGYFVRLYSGDGKASKWIFRIEDLKKYDNIDDLIEDLAIPFDNGTIFGTKPSKIAIVEIPKGTTLRKSFAGEQVWQRMHDGLSDLIQKGGGVQYEILDVNFKNPPPSVKAWFGEVGEFDELIK</sequence>
<evidence type="ECO:0000313" key="2">
    <source>
        <dbReference type="EMBL" id="PZX20593.1"/>
    </source>
</evidence>
<accession>A0A2W7NM22</accession>
<keyword evidence="3" id="KW-1185">Reference proteome</keyword>
<dbReference type="Gene3D" id="2.60.40.10">
    <property type="entry name" value="Immunoglobulins"/>
    <property type="match status" value="2"/>
</dbReference>
<dbReference type="SUPFAM" id="SSF49265">
    <property type="entry name" value="Fibronectin type III"/>
    <property type="match status" value="1"/>
</dbReference>
<feature type="compositionally biased region" description="Basic and acidic residues" evidence="1">
    <location>
        <begin position="488"/>
        <end position="499"/>
    </location>
</feature>
<evidence type="ECO:0000313" key="3">
    <source>
        <dbReference type="Proteomes" id="UP000249239"/>
    </source>
</evidence>
<gene>
    <name evidence="2" type="ORF">LX69_00013</name>
</gene>
<dbReference type="InterPro" id="IPR013783">
    <property type="entry name" value="Ig-like_fold"/>
</dbReference>
<dbReference type="CDD" id="cd00063">
    <property type="entry name" value="FN3"/>
    <property type="match status" value="1"/>
</dbReference>
<proteinExistence type="predicted"/>
<name>A0A2W7NM22_9BACT</name>
<dbReference type="EMBL" id="QKZK01000001">
    <property type="protein sequence ID" value="PZX20593.1"/>
    <property type="molecule type" value="Genomic_DNA"/>
</dbReference>
<evidence type="ECO:0000256" key="1">
    <source>
        <dbReference type="SAM" id="MobiDB-lite"/>
    </source>
</evidence>
<evidence type="ECO:0008006" key="4">
    <source>
        <dbReference type="Google" id="ProtNLM"/>
    </source>
</evidence>
<dbReference type="InterPro" id="IPR003961">
    <property type="entry name" value="FN3_dom"/>
</dbReference>
<dbReference type="OrthoDB" id="1521695at2"/>
<feature type="region of interest" description="Disordered" evidence="1">
    <location>
        <begin position="484"/>
        <end position="505"/>
    </location>
</feature>
<protein>
    <recommendedName>
        <fullName evidence="4">Fibronectin type-III domain-containing protein</fullName>
    </recommendedName>
</protein>
<organism evidence="2 3">
    <name type="scientific">Breznakibacter xylanolyticus</name>
    <dbReference type="NCBI Taxonomy" id="990"/>
    <lineage>
        <taxon>Bacteria</taxon>
        <taxon>Pseudomonadati</taxon>
        <taxon>Bacteroidota</taxon>
        <taxon>Bacteroidia</taxon>
        <taxon>Marinilabiliales</taxon>
        <taxon>Marinilabiliaceae</taxon>
        <taxon>Breznakibacter</taxon>
    </lineage>
</organism>
<dbReference type="Proteomes" id="UP000249239">
    <property type="component" value="Unassembled WGS sequence"/>
</dbReference>
<dbReference type="RefSeq" id="WP_111443774.1">
    <property type="nucleotide sequence ID" value="NZ_QKZK01000001.1"/>
</dbReference>
<reference evidence="2 3" key="1">
    <citation type="submission" date="2018-06" db="EMBL/GenBank/DDBJ databases">
        <title>Genomic Encyclopedia of Archaeal and Bacterial Type Strains, Phase II (KMG-II): from individual species to whole genera.</title>
        <authorList>
            <person name="Goeker M."/>
        </authorList>
    </citation>
    <scope>NUCLEOTIDE SEQUENCE [LARGE SCALE GENOMIC DNA]</scope>
    <source>
        <strain evidence="2 3">DSM 6779</strain>
    </source>
</reference>